<keyword evidence="1" id="KW-1133">Transmembrane helix</keyword>
<keyword evidence="1" id="KW-0812">Transmembrane</keyword>
<evidence type="ECO:0000313" key="3">
    <source>
        <dbReference type="Proteomes" id="UP001304769"/>
    </source>
</evidence>
<accession>A0ABU5T1V4</accession>
<dbReference type="Proteomes" id="UP001304769">
    <property type="component" value="Unassembled WGS sequence"/>
</dbReference>
<keyword evidence="1" id="KW-0472">Membrane</keyword>
<comment type="caution">
    <text evidence="2">The sequence shown here is derived from an EMBL/GenBank/DDBJ whole genome shotgun (WGS) entry which is preliminary data.</text>
</comment>
<dbReference type="RefSeq" id="WP_323277277.1">
    <property type="nucleotide sequence ID" value="NZ_JAYGGQ010000001.1"/>
</dbReference>
<dbReference type="InterPro" id="IPR021354">
    <property type="entry name" value="DUF2975"/>
</dbReference>
<organism evidence="2 3">
    <name type="scientific">Sinomonas terricola</name>
    <dbReference type="NCBI Taxonomy" id="3110330"/>
    <lineage>
        <taxon>Bacteria</taxon>
        <taxon>Bacillati</taxon>
        <taxon>Actinomycetota</taxon>
        <taxon>Actinomycetes</taxon>
        <taxon>Micrococcales</taxon>
        <taxon>Micrococcaceae</taxon>
        <taxon>Sinomonas</taxon>
    </lineage>
</organism>
<keyword evidence="3" id="KW-1185">Reference proteome</keyword>
<proteinExistence type="predicted"/>
<reference evidence="2 3" key="1">
    <citation type="submission" date="2023-12" db="EMBL/GenBank/DDBJ databases">
        <title>Sinomonas terricola sp. nov, isolated from litchi orchard soil in Guangdong, PR China.</title>
        <authorList>
            <person name="Jiaxin W."/>
            <person name="Yang Z."/>
            <person name="Honghui Z."/>
        </authorList>
    </citation>
    <scope>NUCLEOTIDE SEQUENCE [LARGE SCALE GENOMIC DNA]</scope>
    <source>
        <strain evidence="2 3">JGH33</strain>
    </source>
</reference>
<feature type="transmembrane region" description="Helical" evidence="1">
    <location>
        <begin position="139"/>
        <end position="159"/>
    </location>
</feature>
<dbReference type="EMBL" id="JAYGGQ010000001">
    <property type="protein sequence ID" value="MEA5453522.1"/>
    <property type="molecule type" value="Genomic_DNA"/>
</dbReference>
<dbReference type="Pfam" id="PF11188">
    <property type="entry name" value="DUF2975"/>
    <property type="match status" value="1"/>
</dbReference>
<evidence type="ECO:0000256" key="1">
    <source>
        <dbReference type="SAM" id="Phobius"/>
    </source>
</evidence>
<gene>
    <name evidence="2" type="ORF">SPF06_02185</name>
</gene>
<protein>
    <submittedName>
        <fullName evidence="2">DUF2975 domain-containing protein</fullName>
    </submittedName>
</protein>
<sequence>MLAPVLGWLQGSALSTTVTLDARAALGPNPGPGLVPGSTGRADIEIVDPTASERLVAALPGLGGSLTALVVAMLLYRFVADLNRGEPFSKANVRRFRLISLAIAAGAMAVAGANSALGYVIAGRLSDPARLAFTFELPLAWFGAALAVAAIAEAFAIGARLRSDVEGVI</sequence>
<feature type="transmembrane region" description="Helical" evidence="1">
    <location>
        <begin position="55"/>
        <end position="76"/>
    </location>
</feature>
<name>A0ABU5T1V4_9MICC</name>
<evidence type="ECO:0000313" key="2">
    <source>
        <dbReference type="EMBL" id="MEA5453522.1"/>
    </source>
</evidence>
<feature type="transmembrane region" description="Helical" evidence="1">
    <location>
        <begin position="96"/>
        <end position="119"/>
    </location>
</feature>